<protein>
    <submittedName>
        <fullName evidence="1">Uncharacterized protein</fullName>
    </submittedName>
</protein>
<comment type="caution">
    <text evidence="1">The sequence shown here is derived from an EMBL/GenBank/DDBJ whole genome shotgun (WGS) entry which is preliminary data.</text>
</comment>
<reference evidence="1 2" key="1">
    <citation type="journal article" date="2016" name="Nat. Commun.">
        <title>Thousands of microbial genomes shed light on interconnected biogeochemical processes in an aquifer system.</title>
        <authorList>
            <person name="Anantharaman K."/>
            <person name="Brown C.T."/>
            <person name="Hug L.A."/>
            <person name="Sharon I."/>
            <person name="Castelle C.J."/>
            <person name="Probst A.J."/>
            <person name="Thomas B.C."/>
            <person name="Singh A."/>
            <person name="Wilkins M.J."/>
            <person name="Karaoz U."/>
            <person name="Brodie E.L."/>
            <person name="Williams K.H."/>
            <person name="Hubbard S.S."/>
            <person name="Banfield J.F."/>
        </authorList>
    </citation>
    <scope>NUCLEOTIDE SEQUENCE [LARGE SCALE GENOMIC DNA]</scope>
</reference>
<gene>
    <name evidence="1" type="ORF">A2Y64_08745</name>
</gene>
<dbReference type="SUPFAM" id="SSF48239">
    <property type="entry name" value="Terpenoid cyclases/Protein prenyltransferases"/>
    <property type="match status" value="1"/>
</dbReference>
<accession>A0A1F5FB85</accession>
<evidence type="ECO:0000313" key="1">
    <source>
        <dbReference type="EMBL" id="OGD76881.1"/>
    </source>
</evidence>
<dbReference type="Proteomes" id="UP000177187">
    <property type="component" value="Unassembled WGS sequence"/>
</dbReference>
<dbReference type="InterPro" id="IPR008930">
    <property type="entry name" value="Terpenoid_cyclase/PrenylTrfase"/>
</dbReference>
<dbReference type="STRING" id="1817816.A2Y64_08745"/>
<dbReference type="AlphaFoldDB" id="A0A1F5FB85"/>
<evidence type="ECO:0000313" key="2">
    <source>
        <dbReference type="Proteomes" id="UP000177187"/>
    </source>
</evidence>
<proteinExistence type="predicted"/>
<name>A0A1F5FB85_9BACT</name>
<dbReference type="EMBL" id="MFAF01000056">
    <property type="protein sequence ID" value="OGD76881.1"/>
    <property type="molecule type" value="Genomic_DNA"/>
</dbReference>
<organism evidence="1 2">
    <name type="scientific">Candidatus Coatesbacteria bacterium RBG_13_66_14</name>
    <dbReference type="NCBI Taxonomy" id="1817816"/>
    <lineage>
        <taxon>Bacteria</taxon>
        <taxon>Candidatus Coatesiibacteriota</taxon>
    </lineage>
</organism>
<sequence length="354" mass="39661">MKTADWLMAGPAFVRHRTLTDLLQGVVEMDDEDGLRREMLADPLVARLVAEVNAWEGQPPLKRHNDAAHPLHKLVFLAELGVGRGTLAPAVESILAHQSPDGPFQIKAVIPKAYGGDDAEHWTWFACDAPLTGYALVRLGLGNDERVRRSIAYIYSRIEEHGSPCHADPFCNPKFRGPGRKGDPCPYACLLALRLFSAVPEMAESAAADRLVEMLLGHWAERGSKKYYLFGVGSDFAKLKAPRVWYDILHFADTLSRFTRARYDERFGEVIETLRSKADGLGRFTPESVWLNWNPDGKISKPPAKGIVFYEGQPVGDDPANWSGWEFCQKREPSRWLTCLAWGIMGRAHLPINR</sequence>